<evidence type="ECO:0000313" key="2">
    <source>
        <dbReference type="EMBL" id="PHT62958.1"/>
    </source>
</evidence>
<dbReference type="EMBL" id="AYRZ02000051">
    <property type="protein sequence ID" value="PHT62958.1"/>
    <property type="molecule type" value="Genomic_DNA"/>
</dbReference>
<name>A0A2G2XZP6_CAPAN</name>
<evidence type="ECO:0000256" key="1">
    <source>
        <dbReference type="SAM" id="MobiDB-lite"/>
    </source>
</evidence>
<reference evidence="2 3" key="2">
    <citation type="journal article" date="2017" name="Genome Biol.">
        <title>New reference genome sequences of hot pepper reveal the massive evolution of plant disease-resistance genes by retroduplication.</title>
        <authorList>
            <person name="Kim S."/>
            <person name="Park J."/>
            <person name="Yeom S.I."/>
            <person name="Kim Y.M."/>
            <person name="Seo E."/>
            <person name="Kim K.T."/>
            <person name="Kim M.S."/>
            <person name="Lee J.M."/>
            <person name="Cheong K."/>
            <person name="Shin H.S."/>
            <person name="Kim S.B."/>
            <person name="Han K."/>
            <person name="Lee J."/>
            <person name="Park M."/>
            <person name="Lee H.A."/>
            <person name="Lee H.Y."/>
            <person name="Lee Y."/>
            <person name="Oh S."/>
            <person name="Lee J.H."/>
            <person name="Choi E."/>
            <person name="Choi E."/>
            <person name="Lee S.E."/>
            <person name="Jeon J."/>
            <person name="Kim H."/>
            <person name="Choi G."/>
            <person name="Song H."/>
            <person name="Lee J."/>
            <person name="Lee S.C."/>
            <person name="Kwon J.K."/>
            <person name="Lee H.Y."/>
            <person name="Koo N."/>
            <person name="Hong Y."/>
            <person name="Kim R.W."/>
            <person name="Kang W.H."/>
            <person name="Huh J.H."/>
            <person name="Kang B.C."/>
            <person name="Yang T.J."/>
            <person name="Lee Y.H."/>
            <person name="Bennetzen J.L."/>
            <person name="Choi D."/>
        </authorList>
    </citation>
    <scope>NUCLEOTIDE SEQUENCE [LARGE SCALE GENOMIC DNA]</scope>
    <source>
        <strain evidence="3">cv. CM334</strain>
    </source>
</reference>
<keyword evidence="3" id="KW-1185">Reference proteome</keyword>
<dbReference type="AlphaFoldDB" id="A0A2G2XZP6"/>
<proteinExistence type="predicted"/>
<organism evidence="2 3">
    <name type="scientific">Capsicum annuum</name>
    <name type="common">Capsicum pepper</name>
    <dbReference type="NCBI Taxonomy" id="4072"/>
    <lineage>
        <taxon>Eukaryota</taxon>
        <taxon>Viridiplantae</taxon>
        <taxon>Streptophyta</taxon>
        <taxon>Embryophyta</taxon>
        <taxon>Tracheophyta</taxon>
        <taxon>Spermatophyta</taxon>
        <taxon>Magnoliopsida</taxon>
        <taxon>eudicotyledons</taxon>
        <taxon>Gunneridae</taxon>
        <taxon>Pentapetalae</taxon>
        <taxon>asterids</taxon>
        <taxon>lamiids</taxon>
        <taxon>Solanales</taxon>
        <taxon>Solanaceae</taxon>
        <taxon>Solanoideae</taxon>
        <taxon>Capsiceae</taxon>
        <taxon>Capsicum</taxon>
    </lineage>
</organism>
<protein>
    <submittedName>
        <fullName evidence="2">Uncharacterized protein</fullName>
    </submittedName>
</protein>
<feature type="region of interest" description="Disordered" evidence="1">
    <location>
        <begin position="1"/>
        <end position="47"/>
    </location>
</feature>
<sequence length="113" mass="12582">MEALSLNSSKASLVESSSTSAKDRYEGKQKNFQNKKQVKKKNNFNKLESQIKKSKRPCFVCRKLSHKVVQCYLRKGQNSKQGGQGDTQAYLTEGGDVIAAVIVKENLAVNKTD</sequence>
<reference evidence="2 3" key="1">
    <citation type="journal article" date="2014" name="Nat. Genet.">
        <title>Genome sequence of the hot pepper provides insights into the evolution of pungency in Capsicum species.</title>
        <authorList>
            <person name="Kim S."/>
            <person name="Park M."/>
            <person name="Yeom S.I."/>
            <person name="Kim Y.M."/>
            <person name="Lee J.M."/>
            <person name="Lee H.A."/>
            <person name="Seo E."/>
            <person name="Choi J."/>
            <person name="Cheong K."/>
            <person name="Kim K.T."/>
            <person name="Jung K."/>
            <person name="Lee G.W."/>
            <person name="Oh S.K."/>
            <person name="Bae C."/>
            <person name="Kim S.B."/>
            <person name="Lee H.Y."/>
            <person name="Kim S.Y."/>
            <person name="Kim M.S."/>
            <person name="Kang B.C."/>
            <person name="Jo Y.D."/>
            <person name="Yang H.B."/>
            <person name="Jeong H.J."/>
            <person name="Kang W.H."/>
            <person name="Kwon J.K."/>
            <person name="Shin C."/>
            <person name="Lim J.Y."/>
            <person name="Park J.H."/>
            <person name="Huh J.H."/>
            <person name="Kim J.S."/>
            <person name="Kim B.D."/>
            <person name="Cohen O."/>
            <person name="Paran I."/>
            <person name="Suh M.C."/>
            <person name="Lee S.B."/>
            <person name="Kim Y.K."/>
            <person name="Shin Y."/>
            <person name="Noh S.J."/>
            <person name="Park J."/>
            <person name="Seo Y.S."/>
            <person name="Kwon S.Y."/>
            <person name="Kim H.A."/>
            <person name="Park J.M."/>
            <person name="Kim H.J."/>
            <person name="Choi S.B."/>
            <person name="Bosland P.W."/>
            <person name="Reeves G."/>
            <person name="Jo S.H."/>
            <person name="Lee B.W."/>
            <person name="Cho H.T."/>
            <person name="Choi H.S."/>
            <person name="Lee M.S."/>
            <person name="Yu Y."/>
            <person name="Do Choi Y."/>
            <person name="Park B.S."/>
            <person name="van Deynze A."/>
            <person name="Ashrafi H."/>
            <person name="Hill T."/>
            <person name="Kim W.T."/>
            <person name="Pai H.S."/>
            <person name="Ahn H.K."/>
            <person name="Yeam I."/>
            <person name="Giovannoni J.J."/>
            <person name="Rose J.K."/>
            <person name="Sorensen I."/>
            <person name="Lee S.J."/>
            <person name="Kim R.W."/>
            <person name="Choi I.Y."/>
            <person name="Choi B.S."/>
            <person name="Lim J.S."/>
            <person name="Lee Y.H."/>
            <person name="Choi D."/>
        </authorList>
    </citation>
    <scope>NUCLEOTIDE SEQUENCE [LARGE SCALE GENOMIC DNA]</scope>
    <source>
        <strain evidence="3">cv. CM334</strain>
    </source>
</reference>
<evidence type="ECO:0000313" key="3">
    <source>
        <dbReference type="Proteomes" id="UP000222542"/>
    </source>
</evidence>
<accession>A0A2G2XZP6</accession>
<dbReference type="Proteomes" id="UP000222542">
    <property type="component" value="Unassembled WGS sequence"/>
</dbReference>
<gene>
    <name evidence="2" type="ORF">T459_33200</name>
</gene>
<dbReference type="Gramene" id="PHT62958">
    <property type="protein sequence ID" value="PHT62958"/>
    <property type="gene ID" value="T459_33200"/>
</dbReference>
<comment type="caution">
    <text evidence="2">The sequence shown here is derived from an EMBL/GenBank/DDBJ whole genome shotgun (WGS) entry which is preliminary data.</text>
</comment>
<feature type="compositionally biased region" description="Polar residues" evidence="1">
    <location>
        <begin position="1"/>
        <end position="20"/>
    </location>
</feature>